<name>A0A3P3XLW1_9SPIR</name>
<gene>
    <name evidence="8" type="ORF">SPIROBIBN47_80028</name>
</gene>
<evidence type="ECO:0000313" key="8">
    <source>
        <dbReference type="EMBL" id="SLM15813.1"/>
    </source>
</evidence>
<keyword evidence="5 8" id="KW-0808">Transferase</keyword>
<evidence type="ECO:0000259" key="7">
    <source>
        <dbReference type="Pfam" id="PF00155"/>
    </source>
</evidence>
<dbReference type="AlphaFoldDB" id="A0A3P3XLW1"/>
<dbReference type="GO" id="GO:1901605">
    <property type="term" value="P:alpha-amino acid metabolic process"/>
    <property type="evidence" value="ECO:0007669"/>
    <property type="project" value="TreeGrafter"/>
</dbReference>
<dbReference type="Pfam" id="PF00155">
    <property type="entry name" value="Aminotran_1_2"/>
    <property type="match status" value="1"/>
</dbReference>
<dbReference type="GO" id="GO:0030170">
    <property type="term" value="F:pyridoxal phosphate binding"/>
    <property type="evidence" value="ECO:0007669"/>
    <property type="project" value="InterPro"/>
</dbReference>
<dbReference type="PANTHER" id="PTHR42790">
    <property type="entry name" value="AMINOTRANSFERASE"/>
    <property type="match status" value="1"/>
</dbReference>
<evidence type="ECO:0000256" key="4">
    <source>
        <dbReference type="ARBA" id="ARBA00022576"/>
    </source>
</evidence>
<dbReference type="EMBL" id="FWDM01000040">
    <property type="protein sequence ID" value="SLM15813.1"/>
    <property type="molecule type" value="Genomic_DNA"/>
</dbReference>
<keyword evidence="6" id="KW-0663">Pyridoxal phosphate</keyword>
<dbReference type="InterPro" id="IPR015421">
    <property type="entry name" value="PyrdxlP-dep_Trfase_major"/>
</dbReference>
<dbReference type="InterPro" id="IPR050859">
    <property type="entry name" value="Class-I_PLP-dep_aminotransf"/>
</dbReference>
<accession>A0A3P3XLW1</accession>
<evidence type="ECO:0000256" key="6">
    <source>
        <dbReference type="ARBA" id="ARBA00022898"/>
    </source>
</evidence>
<dbReference type="CDD" id="cd00609">
    <property type="entry name" value="AAT_like"/>
    <property type="match status" value="1"/>
</dbReference>
<dbReference type="InterPro" id="IPR015422">
    <property type="entry name" value="PyrdxlP-dep_Trfase_small"/>
</dbReference>
<sequence length="424" mass="48279">MQDFSKYLSANANNMKKSVIRELLKLTNQPDIISFAGGLPAPETFPVEELREASDRVFRKYGDKILQYGTTEGDNDLKAQLVAYESAQGIKLGPENLLITSASQQALDMLPKLFLDPGDYVIAGRPTYVGAIQAIQSYQGNVLGIPFSTADDGFDMVELEKRYERAISAKKRIKYIYVIPDFQNPSGICWSLEKRKALLEFAYREGLFIVEDAPYREIRFMGEPVPSIYQLDQQMQNRGIVINLKTFSKILAPGTRIGWIIAREDLIQKMVIAKQAMDLCTSVLTQKMIAEFMATGKLKDIVARTCGIYRNKRNFMLEMFEKYMPKRFDLAWTKPEGGLFLWLSLPRYIDTDKMFYKAVEKKVAYVVGSAFYFDEPETNSMRINFSYSSFEQIEEGTKRLANVISEEIEAHEAGPRGQTSPEDI</sequence>
<dbReference type="InterPro" id="IPR015424">
    <property type="entry name" value="PyrdxlP-dep_Trfase"/>
</dbReference>
<comment type="similarity">
    <text evidence="2">Belongs to the class-I pyridoxal-phosphate-dependent aminotransferase family.</text>
</comment>
<comment type="subunit">
    <text evidence="3">Homodimer.</text>
</comment>
<comment type="cofactor">
    <cofactor evidence="1">
        <name>pyridoxal 5'-phosphate</name>
        <dbReference type="ChEBI" id="CHEBI:597326"/>
    </cofactor>
</comment>
<evidence type="ECO:0000256" key="3">
    <source>
        <dbReference type="ARBA" id="ARBA00011738"/>
    </source>
</evidence>
<dbReference type="SUPFAM" id="SSF53383">
    <property type="entry name" value="PLP-dependent transferases"/>
    <property type="match status" value="1"/>
</dbReference>
<dbReference type="Gene3D" id="3.40.640.10">
    <property type="entry name" value="Type I PLP-dependent aspartate aminotransferase-like (Major domain)"/>
    <property type="match status" value="1"/>
</dbReference>
<evidence type="ECO:0000256" key="1">
    <source>
        <dbReference type="ARBA" id="ARBA00001933"/>
    </source>
</evidence>
<proteinExistence type="inferred from homology"/>
<reference evidence="8" key="1">
    <citation type="submission" date="2017-02" db="EMBL/GenBank/DDBJ databases">
        <authorList>
            <person name="Regsiter A."/>
            <person name="William W."/>
        </authorList>
    </citation>
    <scope>NUCLEOTIDE SEQUENCE</scope>
    <source>
        <strain evidence="8">Bib</strain>
    </source>
</reference>
<dbReference type="GO" id="GO:0008483">
    <property type="term" value="F:transaminase activity"/>
    <property type="evidence" value="ECO:0007669"/>
    <property type="project" value="UniProtKB-KW"/>
</dbReference>
<dbReference type="EC" id="2.6.1.-" evidence="8"/>
<dbReference type="FunFam" id="3.40.640.10:FF:000053">
    <property type="entry name" value="Aminotransferase, class I"/>
    <property type="match status" value="1"/>
</dbReference>
<evidence type="ECO:0000256" key="5">
    <source>
        <dbReference type="ARBA" id="ARBA00022679"/>
    </source>
</evidence>
<dbReference type="InterPro" id="IPR004839">
    <property type="entry name" value="Aminotransferase_I/II_large"/>
</dbReference>
<protein>
    <submittedName>
        <fullName evidence="8">Putative enzyme</fullName>
        <ecNumber evidence="8">2.6.1.-</ecNumber>
    </submittedName>
</protein>
<dbReference type="Gene3D" id="3.90.1150.10">
    <property type="entry name" value="Aspartate Aminotransferase, domain 1"/>
    <property type="match status" value="1"/>
</dbReference>
<keyword evidence="4 8" id="KW-0032">Aminotransferase</keyword>
<feature type="domain" description="Aminotransferase class I/classII large" evidence="7">
    <location>
        <begin position="44"/>
        <end position="399"/>
    </location>
</feature>
<dbReference type="PANTHER" id="PTHR42790:SF19">
    <property type="entry name" value="KYNURENINE_ALPHA-AMINOADIPATE AMINOTRANSFERASE, MITOCHONDRIAL"/>
    <property type="match status" value="1"/>
</dbReference>
<organism evidence="8">
    <name type="scientific">uncultured spirochete</name>
    <dbReference type="NCBI Taxonomy" id="156406"/>
    <lineage>
        <taxon>Bacteria</taxon>
        <taxon>Pseudomonadati</taxon>
        <taxon>Spirochaetota</taxon>
        <taxon>Spirochaetia</taxon>
        <taxon>Spirochaetales</taxon>
        <taxon>environmental samples</taxon>
    </lineage>
</organism>
<evidence type="ECO:0000256" key="2">
    <source>
        <dbReference type="ARBA" id="ARBA00007441"/>
    </source>
</evidence>